<evidence type="ECO:0000256" key="7">
    <source>
        <dbReference type="ARBA" id="ARBA00022989"/>
    </source>
</evidence>
<name>A0A364P1W3_9PROT</name>
<dbReference type="RefSeq" id="WP_112142483.1">
    <property type="nucleotide sequence ID" value="NZ_PGTO01000002.1"/>
</dbReference>
<dbReference type="Gene3D" id="2.40.30.170">
    <property type="match status" value="1"/>
</dbReference>
<evidence type="ECO:0000313" key="13">
    <source>
        <dbReference type="EMBL" id="RAU23286.1"/>
    </source>
</evidence>
<evidence type="ECO:0000256" key="10">
    <source>
        <dbReference type="SAM" id="Coils"/>
    </source>
</evidence>
<dbReference type="PANTHER" id="PTHR30386">
    <property type="entry name" value="MEMBRANE FUSION SUBUNIT OF EMRAB-TOLC MULTIDRUG EFFLUX PUMP"/>
    <property type="match status" value="1"/>
</dbReference>
<dbReference type="InterPro" id="IPR010129">
    <property type="entry name" value="T1SS_HlyD"/>
</dbReference>
<protein>
    <recommendedName>
        <fullName evidence="9">Membrane fusion protein (MFP) family protein</fullName>
    </recommendedName>
</protein>
<dbReference type="InterPro" id="IPR050739">
    <property type="entry name" value="MFP"/>
</dbReference>
<feature type="domain" description="AprE-like long alpha-helical hairpin" evidence="11">
    <location>
        <begin position="95"/>
        <end position="278"/>
    </location>
</feature>
<keyword evidence="6 9" id="KW-0812">Transmembrane</keyword>
<dbReference type="NCBIfam" id="TIGR01843">
    <property type="entry name" value="type_I_hlyD"/>
    <property type="match status" value="1"/>
</dbReference>
<dbReference type="OrthoDB" id="9810980at2"/>
<keyword evidence="10" id="KW-0175">Coiled coil</keyword>
<evidence type="ECO:0000256" key="9">
    <source>
        <dbReference type="RuleBase" id="RU365093"/>
    </source>
</evidence>
<keyword evidence="5 9" id="KW-0997">Cell inner membrane</keyword>
<sequence>MLERLRRLIPMEGEEEAGSRLFILCATAMVVIFLLWASLGRLDVVARAGGEVIPYSQVKSIQHLEGGIVSEIMVREGDRVSRNQPLVGLQSTSADTQVDELSVRLTSLKLDILRLQTEAGGAPDLVPPADLARDHPSETRQALALLQSRRERHLNALASQQQAIAQREQSLNEISARLRNTRNSLKLIEEQVGISEELLKDQLTNRYNHLALLRDQSALRSRIEEDTATARRAESAISEAKSQIDGIRHAYDQEVKEHLAAAQREYDELMQRLRRLSDSQSRTILRSPVDGVVKTLRVATAGGVIKAGDTVLDIVPEGDRLIVEARLPVYDVGHVRVGQPAKIRLASNEGTRFGTIDGSVVHISADTLVTDRGAAYYKVRIETESDQFRSGDLSYRLYPGIQVEANIVTGSRTVLQYLLDPFLGYADQALRER</sequence>
<comment type="similarity">
    <text evidence="2 9">Belongs to the membrane fusion protein (MFP) (TC 8.A.1) family.</text>
</comment>
<dbReference type="EMBL" id="PGTO01000002">
    <property type="protein sequence ID" value="RAU23286.1"/>
    <property type="molecule type" value="Genomic_DNA"/>
</dbReference>
<dbReference type="Pfam" id="PF25994">
    <property type="entry name" value="HH_AprE"/>
    <property type="match status" value="1"/>
</dbReference>
<dbReference type="Proteomes" id="UP000251075">
    <property type="component" value="Unassembled WGS sequence"/>
</dbReference>
<gene>
    <name evidence="13" type="ORF">CU669_03840</name>
</gene>
<evidence type="ECO:0000256" key="4">
    <source>
        <dbReference type="ARBA" id="ARBA00022475"/>
    </source>
</evidence>
<dbReference type="PRINTS" id="PR01490">
    <property type="entry name" value="RTXTOXIND"/>
</dbReference>
<comment type="caution">
    <text evidence="13">The sequence shown here is derived from an EMBL/GenBank/DDBJ whole genome shotgun (WGS) entry which is preliminary data.</text>
</comment>
<evidence type="ECO:0000256" key="3">
    <source>
        <dbReference type="ARBA" id="ARBA00022448"/>
    </source>
</evidence>
<keyword evidence="7 9" id="KW-1133">Transmembrane helix</keyword>
<evidence type="ECO:0000256" key="1">
    <source>
        <dbReference type="ARBA" id="ARBA00004377"/>
    </source>
</evidence>
<evidence type="ECO:0000256" key="8">
    <source>
        <dbReference type="ARBA" id="ARBA00023136"/>
    </source>
</evidence>
<evidence type="ECO:0000259" key="12">
    <source>
        <dbReference type="Pfam" id="PF26002"/>
    </source>
</evidence>
<feature type="transmembrane region" description="Helical" evidence="9">
    <location>
        <begin position="21"/>
        <end position="39"/>
    </location>
</feature>
<dbReference type="PANTHER" id="PTHR30386:SF26">
    <property type="entry name" value="TRANSPORT PROTEIN COMB"/>
    <property type="match status" value="1"/>
</dbReference>
<keyword evidence="3 9" id="KW-0813">Transport</keyword>
<feature type="domain" description="AprE-like beta-barrel" evidence="12">
    <location>
        <begin position="321"/>
        <end position="410"/>
    </location>
</feature>
<evidence type="ECO:0000256" key="5">
    <source>
        <dbReference type="ARBA" id="ARBA00022519"/>
    </source>
</evidence>
<keyword evidence="4 9" id="KW-1003">Cell membrane</keyword>
<evidence type="ECO:0000259" key="11">
    <source>
        <dbReference type="Pfam" id="PF25994"/>
    </source>
</evidence>
<comment type="subcellular location">
    <subcellularLocation>
        <location evidence="1 9">Cell inner membrane</location>
        <topology evidence="1 9">Single-pass membrane protein</topology>
    </subcellularLocation>
</comment>
<dbReference type="InterPro" id="IPR058982">
    <property type="entry name" value="Beta-barrel_AprE"/>
</dbReference>
<dbReference type="Pfam" id="PF26002">
    <property type="entry name" value="Beta-barrel_AprE"/>
    <property type="match status" value="1"/>
</dbReference>
<organism evidence="13 14">
    <name type="scientific">Paramagnetospirillum kuznetsovii</name>
    <dbReference type="NCBI Taxonomy" id="2053833"/>
    <lineage>
        <taxon>Bacteria</taxon>
        <taxon>Pseudomonadati</taxon>
        <taxon>Pseudomonadota</taxon>
        <taxon>Alphaproteobacteria</taxon>
        <taxon>Rhodospirillales</taxon>
        <taxon>Magnetospirillaceae</taxon>
        <taxon>Paramagnetospirillum</taxon>
    </lineage>
</organism>
<reference evidence="13 14" key="1">
    <citation type="submission" date="2017-11" db="EMBL/GenBank/DDBJ databases">
        <title>Draft genome sequence of magnetotactic bacterium Magnetospirillum kuznetsovii LBB-42.</title>
        <authorList>
            <person name="Grouzdev D.S."/>
            <person name="Rysina M.S."/>
            <person name="Baslerov R.V."/>
            <person name="Koziaeva V."/>
        </authorList>
    </citation>
    <scope>NUCLEOTIDE SEQUENCE [LARGE SCALE GENOMIC DNA]</scope>
    <source>
        <strain evidence="13 14">LBB-42</strain>
    </source>
</reference>
<dbReference type="AlphaFoldDB" id="A0A364P1W3"/>
<dbReference type="InterPro" id="IPR058781">
    <property type="entry name" value="HH_AprE-like"/>
</dbReference>
<keyword evidence="14" id="KW-1185">Reference proteome</keyword>
<dbReference type="GO" id="GO:0005886">
    <property type="term" value="C:plasma membrane"/>
    <property type="evidence" value="ECO:0007669"/>
    <property type="project" value="UniProtKB-SubCell"/>
</dbReference>
<accession>A0A364P1W3</accession>
<dbReference type="GO" id="GO:0015031">
    <property type="term" value="P:protein transport"/>
    <property type="evidence" value="ECO:0007669"/>
    <property type="project" value="InterPro"/>
</dbReference>
<feature type="coiled-coil region" evidence="10">
    <location>
        <begin position="223"/>
        <end position="279"/>
    </location>
</feature>
<keyword evidence="8 9" id="KW-0472">Membrane</keyword>
<evidence type="ECO:0000313" key="14">
    <source>
        <dbReference type="Proteomes" id="UP000251075"/>
    </source>
</evidence>
<evidence type="ECO:0000256" key="2">
    <source>
        <dbReference type="ARBA" id="ARBA00009477"/>
    </source>
</evidence>
<proteinExistence type="inferred from homology"/>
<evidence type="ECO:0000256" key="6">
    <source>
        <dbReference type="ARBA" id="ARBA00022692"/>
    </source>
</evidence>